<dbReference type="AlphaFoldDB" id="A0A415GPT7"/>
<accession>A0A415GPT7</accession>
<keyword evidence="1" id="KW-0449">Lipoprotein</keyword>
<dbReference type="EMBL" id="QRNO01000010">
    <property type="protein sequence ID" value="RHK51939.1"/>
    <property type="molecule type" value="Genomic_DNA"/>
</dbReference>
<name>A0A415GPT7_9BACT</name>
<dbReference type="Pfam" id="PF14109">
    <property type="entry name" value="GldH_lipo"/>
    <property type="match status" value="1"/>
</dbReference>
<reference evidence="1 2" key="1">
    <citation type="submission" date="2018-08" db="EMBL/GenBank/DDBJ databases">
        <title>A genome reference for cultivated species of the human gut microbiota.</title>
        <authorList>
            <person name="Zou Y."/>
            <person name="Xue W."/>
            <person name="Luo G."/>
        </authorList>
    </citation>
    <scope>NUCLEOTIDE SEQUENCE [LARGE SCALE GENOMIC DNA]</scope>
    <source>
        <strain evidence="1 2">AF42-9</strain>
    </source>
</reference>
<dbReference type="Proteomes" id="UP000286598">
    <property type="component" value="Unassembled WGS sequence"/>
</dbReference>
<sequence>MLIRIVAMKRAISLRIAAMTLALVAMLLTACDHRTIYDRYESTALSGWEKNDTITFAIRPLKEAAAYRALLGVRTTDSYPFTSLTLIVEQEIMPAHRVLVDTICCELTDEQGKVLGDGIGYRQYQFEVRQLQLQEGDSLHVVVRHDMKREILPGICDVGIKLLKE</sequence>
<dbReference type="PROSITE" id="PS51257">
    <property type="entry name" value="PROKAR_LIPOPROTEIN"/>
    <property type="match status" value="1"/>
</dbReference>
<comment type="caution">
    <text evidence="1">The sequence shown here is derived from an EMBL/GenBank/DDBJ whole genome shotgun (WGS) entry which is preliminary data.</text>
</comment>
<dbReference type="OrthoDB" id="982482at2"/>
<dbReference type="NCBIfam" id="TIGR03511">
    <property type="entry name" value="GldH_lipo"/>
    <property type="match status" value="1"/>
</dbReference>
<dbReference type="InterPro" id="IPR020018">
    <property type="entry name" value="Motility-assoc_lipoprot_GldH"/>
</dbReference>
<evidence type="ECO:0000313" key="2">
    <source>
        <dbReference type="Proteomes" id="UP000286598"/>
    </source>
</evidence>
<gene>
    <name evidence="1" type="primary">gldH</name>
    <name evidence="1" type="ORF">DW060_03280</name>
</gene>
<organism evidence="1 2">
    <name type="scientific">Leyella stercorea</name>
    <dbReference type="NCBI Taxonomy" id="363265"/>
    <lineage>
        <taxon>Bacteria</taxon>
        <taxon>Pseudomonadati</taxon>
        <taxon>Bacteroidota</taxon>
        <taxon>Bacteroidia</taxon>
        <taxon>Bacteroidales</taxon>
        <taxon>Prevotellaceae</taxon>
        <taxon>Leyella</taxon>
    </lineage>
</organism>
<protein>
    <submittedName>
        <fullName evidence="1">Gliding motility lipoprotein GldH</fullName>
    </submittedName>
</protein>
<proteinExistence type="predicted"/>
<keyword evidence="2" id="KW-1185">Reference proteome</keyword>
<evidence type="ECO:0000313" key="1">
    <source>
        <dbReference type="EMBL" id="RHK51939.1"/>
    </source>
</evidence>